<name>A0A9P0WTC0_PIEBR</name>
<dbReference type="Pfam" id="PF01963">
    <property type="entry name" value="TraB_PrgY_gumN"/>
    <property type="match status" value="1"/>
</dbReference>
<comment type="similarity">
    <text evidence="1">Belongs to the sulfatase-modifying factor family.</text>
</comment>
<evidence type="ECO:0000313" key="3">
    <source>
        <dbReference type="EMBL" id="CAH3818194.1"/>
    </source>
</evidence>
<comment type="caution">
    <text evidence="3">The sequence shown here is derived from an EMBL/GenBank/DDBJ whole genome shotgun (WGS) entry which is preliminary data.</text>
</comment>
<dbReference type="InterPro" id="IPR042095">
    <property type="entry name" value="SUMF_sf"/>
</dbReference>
<dbReference type="InterPro" id="IPR016187">
    <property type="entry name" value="CTDL_fold"/>
</dbReference>
<protein>
    <recommendedName>
        <fullName evidence="2">Sulfatase-modifying factor enzyme-like domain-containing protein</fullName>
    </recommendedName>
</protein>
<dbReference type="InterPro" id="IPR002816">
    <property type="entry name" value="TraB/PrgY/GumN_fam"/>
</dbReference>
<dbReference type="SUPFAM" id="SSF56436">
    <property type="entry name" value="C-type lectin-like"/>
    <property type="match status" value="1"/>
</dbReference>
<dbReference type="AlphaFoldDB" id="A0A9P0WTC0"/>
<proteinExistence type="inferred from homology"/>
<evidence type="ECO:0000259" key="2">
    <source>
        <dbReference type="Pfam" id="PF03781"/>
    </source>
</evidence>
<accession>A0A9P0WTC0</accession>
<feature type="domain" description="Sulfatase-modifying factor enzyme-like" evidence="2">
    <location>
        <begin position="348"/>
        <end position="614"/>
    </location>
</feature>
<evidence type="ECO:0000256" key="1">
    <source>
        <dbReference type="ARBA" id="ARBA00005310"/>
    </source>
</evidence>
<dbReference type="PANTHER" id="PTHR23150">
    <property type="entry name" value="SULFATASE MODIFYING FACTOR 1, 2"/>
    <property type="match status" value="1"/>
</dbReference>
<organism evidence="3 4">
    <name type="scientific">Pieris brassicae</name>
    <name type="common">White butterfly</name>
    <name type="synonym">Large white butterfly</name>
    <dbReference type="NCBI Taxonomy" id="7116"/>
    <lineage>
        <taxon>Eukaryota</taxon>
        <taxon>Metazoa</taxon>
        <taxon>Ecdysozoa</taxon>
        <taxon>Arthropoda</taxon>
        <taxon>Hexapoda</taxon>
        <taxon>Insecta</taxon>
        <taxon>Pterygota</taxon>
        <taxon>Neoptera</taxon>
        <taxon>Endopterygota</taxon>
        <taxon>Lepidoptera</taxon>
        <taxon>Glossata</taxon>
        <taxon>Ditrysia</taxon>
        <taxon>Papilionoidea</taxon>
        <taxon>Pieridae</taxon>
        <taxon>Pierinae</taxon>
        <taxon>Pieris</taxon>
    </lineage>
</organism>
<keyword evidence="4" id="KW-1185">Reference proteome</keyword>
<reference evidence="3" key="1">
    <citation type="submission" date="2022-05" db="EMBL/GenBank/DDBJ databases">
        <authorList>
            <person name="Okamura Y."/>
        </authorList>
    </citation>
    <scope>NUCLEOTIDE SEQUENCE</scope>
</reference>
<dbReference type="GO" id="GO:0005783">
    <property type="term" value="C:endoplasmic reticulum"/>
    <property type="evidence" value="ECO:0007669"/>
    <property type="project" value="TreeGrafter"/>
</dbReference>
<dbReference type="Gene3D" id="3.90.1580.10">
    <property type="entry name" value="paralog of FGE (formylglycine-generating enzyme)"/>
    <property type="match status" value="1"/>
</dbReference>
<sequence length="616" mass="70419">MRYQTCITLRNLLTFTKLHGVQQNGNNRLLPGIVRKYSKTSNLNLPQSATLLQNDSQGTVVLLGTVHFSKQSVEDVSQIVKGLDPNGIMIELCRQRVSLLELDDKKFLEDAKNFDAKKIRQAVKGQNFVSGMLHAMLLKTYADIAKELGVAPGGEFRRAYHEMKNIPGCKLFLGDRPIQITIARAFQSLSVIELGQVLYHLTNAKPKPIDKQQLEKYKDRDFVHAQFEEITRDVPAFKKIFHVFVDERDKCLAYSLQECVRTVEKPRVLAVVGMGHVDGIIKYYGKMKQEDIVPLLFVYNKDSDCGCNVKRENPQHKGKDSVFGSILDKDRCQSQFNCLDNVEQHVNNQMILIPRGYYQVGTDDIAIEADKEGPKHLVELNSFYLDKYEVSNKDFYAFTKSTDYKTEAETFGDSFVFTLFLNNTVKEKLKDFRVAQAPWWYKVSSASWYHPFGPDSNNSDIMDHPVIHVSWNDAKAYCTWKGLRLPTEEEWEAACRGGHRDTKYPWGDKLFPNKKHMANIWQGTFPHYNSAKDGYIGTNPVHLFSQNDFGLHNMAGNVWEWTDSVWSKDAPLEKVKRGGSYLCHLSYCYRYRCSARSHNTDDSSAGNLGFRCAKSA</sequence>
<dbReference type="InterPro" id="IPR051043">
    <property type="entry name" value="Sulfatase_Mod_Factor_Kinase"/>
</dbReference>
<dbReference type="GO" id="GO:0120147">
    <property type="term" value="F:formylglycine-generating oxidase activity"/>
    <property type="evidence" value="ECO:0007669"/>
    <property type="project" value="TreeGrafter"/>
</dbReference>
<dbReference type="PANTHER" id="PTHR23150:SF19">
    <property type="entry name" value="FORMYLGLYCINE-GENERATING ENZYME"/>
    <property type="match status" value="1"/>
</dbReference>
<dbReference type="Proteomes" id="UP001152562">
    <property type="component" value="Unassembled WGS sequence"/>
</dbReference>
<gene>
    <name evidence="3" type="ORF">PIBRA_LOCUS21</name>
</gene>
<dbReference type="InterPro" id="IPR046345">
    <property type="entry name" value="TraB_PrgY-like"/>
</dbReference>
<dbReference type="Pfam" id="PF03781">
    <property type="entry name" value="FGE-sulfatase"/>
    <property type="match status" value="1"/>
</dbReference>
<dbReference type="InterPro" id="IPR005532">
    <property type="entry name" value="SUMF_dom"/>
</dbReference>
<evidence type="ECO:0000313" key="4">
    <source>
        <dbReference type="Proteomes" id="UP001152562"/>
    </source>
</evidence>
<dbReference type="CDD" id="cd14726">
    <property type="entry name" value="TraB_PrgY-like"/>
    <property type="match status" value="1"/>
</dbReference>
<dbReference type="EMBL" id="CALOZG010000001">
    <property type="protein sequence ID" value="CAH3818194.1"/>
    <property type="molecule type" value="Genomic_DNA"/>
</dbReference>